<reference evidence="2" key="1">
    <citation type="submission" date="2023-08" db="EMBL/GenBank/DDBJ databases">
        <title>A de novo genome assembly of Solanum verrucosum Schlechtendal, a Mexican diploid species geographically isolated from the other diploid A-genome species in potato relatives.</title>
        <authorList>
            <person name="Hosaka K."/>
        </authorList>
    </citation>
    <scope>NUCLEOTIDE SEQUENCE</scope>
    <source>
        <tissue evidence="2">Young leaves</tissue>
    </source>
</reference>
<dbReference type="AlphaFoldDB" id="A0AAF0ZVA9"/>
<name>A0AAF0ZVA9_SOLVR</name>
<evidence type="ECO:0000313" key="2">
    <source>
        <dbReference type="EMBL" id="WMV50224.1"/>
    </source>
</evidence>
<keyword evidence="3" id="KW-1185">Reference proteome</keyword>
<accession>A0AAF0ZVA9</accession>
<proteinExistence type="predicted"/>
<protein>
    <submittedName>
        <fullName evidence="2">Uncharacterized protein</fullName>
    </submittedName>
</protein>
<evidence type="ECO:0000256" key="1">
    <source>
        <dbReference type="SAM" id="MobiDB-lite"/>
    </source>
</evidence>
<dbReference type="Proteomes" id="UP001234989">
    <property type="component" value="Chromosome 10"/>
</dbReference>
<feature type="non-terminal residue" evidence="2">
    <location>
        <position position="1"/>
    </location>
</feature>
<gene>
    <name evidence="2" type="ORF">MTR67_043609</name>
</gene>
<feature type="region of interest" description="Disordered" evidence="1">
    <location>
        <begin position="1"/>
        <end position="21"/>
    </location>
</feature>
<dbReference type="EMBL" id="CP133621">
    <property type="protein sequence ID" value="WMV50224.1"/>
    <property type="molecule type" value="Genomic_DNA"/>
</dbReference>
<organism evidence="2 3">
    <name type="scientific">Solanum verrucosum</name>
    <dbReference type="NCBI Taxonomy" id="315347"/>
    <lineage>
        <taxon>Eukaryota</taxon>
        <taxon>Viridiplantae</taxon>
        <taxon>Streptophyta</taxon>
        <taxon>Embryophyta</taxon>
        <taxon>Tracheophyta</taxon>
        <taxon>Spermatophyta</taxon>
        <taxon>Magnoliopsida</taxon>
        <taxon>eudicotyledons</taxon>
        <taxon>Gunneridae</taxon>
        <taxon>Pentapetalae</taxon>
        <taxon>asterids</taxon>
        <taxon>lamiids</taxon>
        <taxon>Solanales</taxon>
        <taxon>Solanaceae</taxon>
        <taxon>Solanoideae</taxon>
        <taxon>Solaneae</taxon>
        <taxon>Solanum</taxon>
    </lineage>
</organism>
<sequence length="66" mass="6811">GEAVSPQRCPKEGSPSRAISKQVVKTTNCGKTREVAFTSWEVWQAEGAIGQGTSGTTTGRGALDGS</sequence>
<evidence type="ECO:0000313" key="3">
    <source>
        <dbReference type="Proteomes" id="UP001234989"/>
    </source>
</evidence>